<keyword evidence="3" id="KW-1185">Reference proteome</keyword>
<accession>A0A482X0P8</accession>
<evidence type="ECO:0000313" key="2">
    <source>
        <dbReference type="EMBL" id="RZF39328.1"/>
    </source>
</evidence>
<feature type="compositionally biased region" description="Polar residues" evidence="1">
    <location>
        <begin position="175"/>
        <end position="204"/>
    </location>
</feature>
<comment type="caution">
    <text evidence="2">The sequence shown here is derived from an EMBL/GenBank/DDBJ whole genome shotgun (WGS) entry which is preliminary data.</text>
</comment>
<name>A0A482X0P8_LAOST</name>
<reference evidence="2 3" key="1">
    <citation type="journal article" date="2017" name="Gigascience">
        <title>Genome sequence of the small brown planthopper, Laodelphax striatellus.</title>
        <authorList>
            <person name="Zhu J."/>
            <person name="Jiang F."/>
            <person name="Wang X."/>
            <person name="Yang P."/>
            <person name="Bao Y."/>
            <person name="Zhao W."/>
            <person name="Wang W."/>
            <person name="Lu H."/>
            <person name="Wang Q."/>
            <person name="Cui N."/>
            <person name="Li J."/>
            <person name="Chen X."/>
            <person name="Luo L."/>
            <person name="Yu J."/>
            <person name="Kang L."/>
            <person name="Cui F."/>
        </authorList>
    </citation>
    <scope>NUCLEOTIDE SEQUENCE [LARGE SCALE GENOMIC DNA]</scope>
    <source>
        <strain evidence="2">Lst14</strain>
    </source>
</reference>
<evidence type="ECO:0000313" key="3">
    <source>
        <dbReference type="Proteomes" id="UP000291343"/>
    </source>
</evidence>
<dbReference type="Proteomes" id="UP000291343">
    <property type="component" value="Unassembled WGS sequence"/>
</dbReference>
<dbReference type="OrthoDB" id="26681at2759"/>
<feature type="region of interest" description="Disordered" evidence="1">
    <location>
        <begin position="169"/>
        <end position="218"/>
    </location>
</feature>
<protein>
    <recommendedName>
        <fullName evidence="4">Lysosomal-trafficking regulator</fullName>
    </recommendedName>
</protein>
<evidence type="ECO:0000256" key="1">
    <source>
        <dbReference type="SAM" id="MobiDB-lite"/>
    </source>
</evidence>
<proteinExistence type="predicted"/>
<gene>
    <name evidence="2" type="ORF">LSTR_LSTR000849</name>
</gene>
<dbReference type="EMBL" id="QKKF02019844">
    <property type="protein sequence ID" value="RZF39328.1"/>
    <property type="molecule type" value="Genomic_DNA"/>
</dbReference>
<dbReference type="SUPFAM" id="SSF48371">
    <property type="entry name" value="ARM repeat"/>
    <property type="match status" value="2"/>
</dbReference>
<dbReference type="InterPro" id="IPR016024">
    <property type="entry name" value="ARM-type_fold"/>
</dbReference>
<sequence length="1929" mass="214992">MGENSPSPSSTQNKLSLFWDSFLNAESKSYVRGVWLDGFLAEFLILLKEGQNVNDILPSSCNVAALVACELLSDVHETCSQLGNEDNLSALKKYLLNGRGWRFLAVLRSLKLQDVSCSKELATLLISLFSVNVEEGKVENRTRNPYVQDLATSDISDYVDRLKLPSRRKHMIPNVGSTENTVLSPKNRKISNASRRQAKSIPTENQDKRDEEEILSTESEALSASLATTKSSNIRMRIDPMDFDYFQSYVRSEDDVRKDSASYCPSEPPPRRTRKLTPEALFDDRINDVFKQKVNFSEFKIVVVDILKKLTMSESLNQNDCSDVNQSISFRTLMFALEKLCDLQFSSSAGDVQKPGHCATLKSALVRLLLTSLSRFLTISDITPAVMQNGIVPMMKKLLEDAMSKCESSEHSGDAPSNSRAMSEDVDIIFSVLYGLIILFHRLLLQNNNSLEKLGQFLSLLGRFSDSRSGKLVDRAIDIILGLGPCNSETNVERVEQILISVSRLVTALKRTRSKIVHSRLCKRNRHKHCSLWSISYHHDLVFGEVYSQSLISPNFSYNCCVSSLFMSLSKCLNFDNLVVYTLQAMMSCGGCCCFPSSIIVTKLLDLIRKSDAKIRCVAFMFLEKTLYRQMGALRPVEQFLSREGADVSSKCCQVCPEKVISLVDSHEAAAESILGRKSCLDTFCDLLLSTDSDLSHSVSSHLLRVVPRCRPEIQKEMLFDIFYPVFLSAKTTYTTERSESSKFLLLTCLSAFTNLLVTVKFMEQFLSMSGLNHIEDLLYEPDFIKPCCAVIEIAILVQVVSWDVSGLESEVLRDNEISMSNLDILLKYVNNSTELLLQNVLKLECESSDRESSSESESGASHAIRRFLDKFFPDSCTSPTNSFSMINHTLEATTTDDWGRFRCLLEQCMVLWRTCTNICIYSPQMRKYFSRHPISQQSFDLLCMTLDQIGLHTNVGGTKCSEISEKLFSANQDTIKLFESLLILNIIAPTLDANSGTLMTIECVMSALKEKLLTALNNGNVSARHLCDVLLRASTLLPSEKIVIPQHKMPKLGDGMTLSDGLNSEPTSNFVLTDFDEVMSSPNSTPELSADEGYEADVDVPETGIVEDVDAINGHSSSTGSGRKLSVVDTRRDLIITYPGLCNVVIQMLAHYLNGSPDEEVCEPGLFSAKLSDSVYCIQRLGSLCQDSDENCFTLSRQNFIAQLMKLFQRFITSADPQYLGIQQAVLAVISHIAQRNIEAIELSQLLQLFTADEPSMDPLLVCLNRIVSNVRSQPQSFVNFPTNCREDEMIPSSTMDPAEKMAISLRTSHTTSGIESSWSKSSAILPLNQELGWSMWASGLSLSLWFCINKPFNSLSHQRSSVVVFEADVYSDNQGVGASNHKRASRSNSALLTAGLLHLASIGYETLTLEFWVHPISDILIVRLNRLDVNVQEILVEKKIDLHLTSGVWQHLAINVKDNFQKRKVNLQVTLIFNGCHEVPVELSFVGLLIRKSRCTCLLVGHNNSSSSTAYGGWQLGNLLMFRCPVFSKEKATCLMAYGPDHCYLIETEVGNTRPSMASVFSKGPLSANIDWDAILNNQSDMMRELQESLLLVYTARSPQSVCVYPQVVPNNTGVVGSLLASQVGFRVVAVDGRASQQLPMCLSPALVAPSLRPTPHHSFHLASNAIGGVSLFLFLFARVVELEASEETQAKALLLLLRVVNSNAEFYSQFFSQEQDRLLTLVLTSSRCKLGLHILKAILDVCCDRPGLLVHQQLSSCQFQVSGQSRALLVDGALVACSLLAVWRGWQRRGCLATVLQLLLVLLRDDHPRREFNLAQLNRIDALGSLLTFCKESFEDSAGLQDREVCVHIVELVQSLMSAPPRHDQIESVMKFLVLAHPADLTYITHLWSSFYFVLAAKRPHILQRPNFITSARLNILAQSTISFSC</sequence>
<organism evidence="2 3">
    <name type="scientific">Laodelphax striatellus</name>
    <name type="common">Small brown planthopper</name>
    <name type="synonym">Delphax striatella</name>
    <dbReference type="NCBI Taxonomy" id="195883"/>
    <lineage>
        <taxon>Eukaryota</taxon>
        <taxon>Metazoa</taxon>
        <taxon>Ecdysozoa</taxon>
        <taxon>Arthropoda</taxon>
        <taxon>Hexapoda</taxon>
        <taxon>Insecta</taxon>
        <taxon>Pterygota</taxon>
        <taxon>Neoptera</taxon>
        <taxon>Paraneoptera</taxon>
        <taxon>Hemiptera</taxon>
        <taxon>Auchenorrhyncha</taxon>
        <taxon>Fulgoroidea</taxon>
        <taxon>Delphacidae</taxon>
        <taxon>Criomorphinae</taxon>
        <taxon>Laodelphax</taxon>
    </lineage>
</organism>
<evidence type="ECO:0008006" key="4">
    <source>
        <dbReference type="Google" id="ProtNLM"/>
    </source>
</evidence>
<dbReference type="STRING" id="195883.A0A482X0P8"/>
<dbReference type="InParanoid" id="A0A482X0P8"/>